<evidence type="ECO:0000256" key="1">
    <source>
        <dbReference type="SAM" id="SignalP"/>
    </source>
</evidence>
<dbReference type="AlphaFoldDB" id="A0A1C2E121"/>
<organism evidence="2 3">
    <name type="scientific">Mesorhizobium hungaricum</name>
    <dbReference type="NCBI Taxonomy" id="1566387"/>
    <lineage>
        <taxon>Bacteria</taxon>
        <taxon>Pseudomonadati</taxon>
        <taxon>Pseudomonadota</taxon>
        <taxon>Alphaproteobacteria</taxon>
        <taxon>Hyphomicrobiales</taxon>
        <taxon>Phyllobacteriaceae</taxon>
        <taxon>Mesorhizobium</taxon>
    </lineage>
</organism>
<keyword evidence="1" id="KW-0732">Signal</keyword>
<protein>
    <submittedName>
        <fullName evidence="2">Uncharacterized protein</fullName>
    </submittedName>
</protein>
<feature type="chain" id="PRO_5008659934" evidence="1">
    <location>
        <begin position="26"/>
        <end position="86"/>
    </location>
</feature>
<accession>A0A1C2E121</accession>
<gene>
    <name evidence="2" type="ORF">QV13_08440</name>
</gene>
<comment type="caution">
    <text evidence="2">The sequence shown here is derived from an EMBL/GenBank/DDBJ whole genome shotgun (WGS) entry which is preliminary data.</text>
</comment>
<dbReference type="RefSeq" id="WP_065997589.1">
    <property type="nucleotide sequence ID" value="NZ_MDEO01000029.1"/>
</dbReference>
<dbReference type="EMBL" id="MDEO01000029">
    <property type="protein sequence ID" value="OCX20691.1"/>
    <property type="molecule type" value="Genomic_DNA"/>
</dbReference>
<dbReference type="STRING" id="1566387.QV13_08440"/>
<sequence>MTYPMFKALLLTAAIGIAATTAARADCEADLIQLEKAFATPNLTAPAKTALEEAKVKALAALKKDDDKTCNTAITDGLSKAGIKTK</sequence>
<evidence type="ECO:0000313" key="2">
    <source>
        <dbReference type="EMBL" id="OCX20691.1"/>
    </source>
</evidence>
<feature type="signal peptide" evidence="1">
    <location>
        <begin position="1"/>
        <end position="25"/>
    </location>
</feature>
<evidence type="ECO:0000313" key="3">
    <source>
        <dbReference type="Proteomes" id="UP000094412"/>
    </source>
</evidence>
<keyword evidence="3" id="KW-1185">Reference proteome</keyword>
<name>A0A1C2E121_9HYPH</name>
<proteinExistence type="predicted"/>
<reference evidence="2 3" key="1">
    <citation type="submission" date="2016-08" db="EMBL/GenBank/DDBJ databases">
        <title>Whole genome sequence of Mesorhizobium sp. strain UASWS1009 isolated from industrial sewage.</title>
        <authorList>
            <person name="Crovadore J."/>
            <person name="Calmin G."/>
            <person name="Chablais R."/>
            <person name="Cochard B."/>
            <person name="Lefort F."/>
        </authorList>
    </citation>
    <scope>NUCLEOTIDE SEQUENCE [LARGE SCALE GENOMIC DNA]</scope>
    <source>
        <strain evidence="2 3">UASWS1009</strain>
    </source>
</reference>
<dbReference type="Proteomes" id="UP000094412">
    <property type="component" value="Unassembled WGS sequence"/>
</dbReference>